<dbReference type="GO" id="GO:0031012">
    <property type="term" value="C:extracellular matrix"/>
    <property type="evidence" value="ECO:0007669"/>
    <property type="project" value="TreeGrafter"/>
</dbReference>
<evidence type="ECO:0000313" key="1">
    <source>
        <dbReference type="EMBL" id="KAK4832808.1"/>
    </source>
</evidence>
<organism evidence="1 2">
    <name type="scientific">Mycteria americana</name>
    <name type="common">Wood stork</name>
    <dbReference type="NCBI Taxonomy" id="33587"/>
    <lineage>
        <taxon>Eukaryota</taxon>
        <taxon>Metazoa</taxon>
        <taxon>Chordata</taxon>
        <taxon>Craniata</taxon>
        <taxon>Vertebrata</taxon>
        <taxon>Euteleostomi</taxon>
        <taxon>Archelosauria</taxon>
        <taxon>Archosauria</taxon>
        <taxon>Dinosauria</taxon>
        <taxon>Saurischia</taxon>
        <taxon>Theropoda</taxon>
        <taxon>Coelurosauria</taxon>
        <taxon>Aves</taxon>
        <taxon>Neognathae</taxon>
        <taxon>Neoaves</taxon>
        <taxon>Aequornithes</taxon>
        <taxon>Ciconiiformes</taxon>
        <taxon>Ciconiidae</taxon>
        <taxon>Mycteria</taxon>
    </lineage>
</organism>
<protein>
    <submittedName>
        <fullName evidence="1">Uncharacterized protein</fullName>
    </submittedName>
</protein>
<dbReference type="AlphaFoldDB" id="A0AAN7PWZ0"/>
<dbReference type="Proteomes" id="UP001333110">
    <property type="component" value="Unassembled WGS sequence"/>
</dbReference>
<reference evidence="1 2" key="1">
    <citation type="journal article" date="2023" name="J. Hered.">
        <title>Chromosome-level genome of the wood stork (Mycteria americana) provides insight into avian chromosome evolution.</title>
        <authorList>
            <person name="Flamio R. Jr."/>
            <person name="Ramstad K.M."/>
        </authorList>
    </citation>
    <scope>NUCLEOTIDE SEQUENCE [LARGE SCALE GENOMIC DNA]</scope>
    <source>
        <strain evidence="1">JAX WOST 10</strain>
    </source>
</reference>
<gene>
    <name evidence="1" type="ORF">QYF61_025676</name>
</gene>
<dbReference type="PANTHER" id="PTHR33395:SF22">
    <property type="entry name" value="REVERSE TRANSCRIPTASE DOMAIN-CONTAINING PROTEIN"/>
    <property type="match status" value="1"/>
</dbReference>
<sequence length="159" mass="17999">MTDDMEKAKVLGAFFALVCAGPMGPDGMHPHVLRELASVIVRPFLVMFETWQLGEVPEDWKKSNVATLFKKKDPGNYRLVSLNSTPGKVMEEHLIMEGISRHMKDKKGTRSSQHRLKKGKTWLTYLTAFCDEMTDLVDKGRAVNGVSFNFSKVFDTVYL</sequence>
<keyword evidence="2" id="KW-1185">Reference proteome</keyword>
<dbReference type="GO" id="GO:0007508">
    <property type="term" value="P:larval heart development"/>
    <property type="evidence" value="ECO:0007669"/>
    <property type="project" value="TreeGrafter"/>
</dbReference>
<accession>A0AAN7PWZ0</accession>
<proteinExistence type="predicted"/>
<dbReference type="PANTHER" id="PTHR33395">
    <property type="entry name" value="TRANSCRIPTASE, PUTATIVE-RELATED-RELATED"/>
    <property type="match status" value="1"/>
</dbReference>
<name>A0AAN7PWZ0_MYCAM</name>
<comment type="caution">
    <text evidence="1">The sequence shown here is derived from an EMBL/GenBank/DDBJ whole genome shotgun (WGS) entry which is preliminary data.</text>
</comment>
<dbReference type="EMBL" id="JAUNZN010000001">
    <property type="protein sequence ID" value="KAK4832808.1"/>
    <property type="molecule type" value="Genomic_DNA"/>
</dbReference>
<evidence type="ECO:0000313" key="2">
    <source>
        <dbReference type="Proteomes" id="UP001333110"/>
    </source>
</evidence>
<dbReference type="GO" id="GO:0061343">
    <property type="term" value="P:cell adhesion involved in heart morphogenesis"/>
    <property type="evidence" value="ECO:0007669"/>
    <property type="project" value="TreeGrafter"/>
</dbReference>